<name>A0A432MS07_9BACT</name>
<evidence type="ECO:0000313" key="3">
    <source>
        <dbReference type="Proteomes" id="UP000280296"/>
    </source>
</evidence>
<dbReference type="RefSeq" id="WP_126723410.1">
    <property type="nucleotide sequence ID" value="NZ_RYZH01000001.1"/>
</dbReference>
<comment type="caution">
    <text evidence="2">The sequence shown here is derived from an EMBL/GenBank/DDBJ whole genome shotgun (WGS) entry which is preliminary data.</text>
</comment>
<dbReference type="Gene3D" id="3.60.21.10">
    <property type="match status" value="1"/>
</dbReference>
<evidence type="ECO:0000313" key="2">
    <source>
        <dbReference type="EMBL" id="RUL89735.1"/>
    </source>
</evidence>
<protein>
    <submittedName>
        <fullName evidence="2">Metallophosphoesterase</fullName>
    </submittedName>
</protein>
<sequence>MAVWAISDLHLSFARPDRRERYASRWRDHAQAIEGHWRAIVGRGDLVLIPGDISSARNHRELQADLDWLGRLPGLKVLAPGNHDSWWGRVEAIRPMLRRSQRAVDGDAIVEAGAVLCGARGTPVVSEEEATDSDRLATSRALETAEAMLSAASALRSPGMPLLVLWHHPPFDQHGRPGPWVPLFERAGVTACVYGHLHAELQWSLAVQGVVGGVRYHCVAADAVGFRPLRIGI</sequence>
<dbReference type="InterPro" id="IPR051158">
    <property type="entry name" value="Metallophosphoesterase_sf"/>
</dbReference>
<dbReference type="Proteomes" id="UP000280296">
    <property type="component" value="Unassembled WGS sequence"/>
</dbReference>
<reference evidence="2 3" key="2">
    <citation type="submission" date="2019-01" db="EMBL/GenBank/DDBJ databases">
        <title>Tautonia sociabilis, a novel thermotolerant planctomycete of Isosphaeraceae family, isolated from a 4000 m deep subterranean habitat.</title>
        <authorList>
            <person name="Kovaleva O.L."/>
            <person name="Elcheninov A.G."/>
            <person name="Van Heerden E."/>
            <person name="Toshchakov S.V."/>
            <person name="Novikov A."/>
            <person name="Bonch-Osmolovskaya E.A."/>
            <person name="Kublanov I.V."/>
        </authorList>
    </citation>
    <scope>NUCLEOTIDE SEQUENCE [LARGE SCALE GENOMIC DNA]</scope>
    <source>
        <strain evidence="2 3">GM2012</strain>
    </source>
</reference>
<dbReference type="GO" id="GO:0016787">
    <property type="term" value="F:hydrolase activity"/>
    <property type="evidence" value="ECO:0007669"/>
    <property type="project" value="InterPro"/>
</dbReference>
<dbReference type="EMBL" id="RYZH01000001">
    <property type="protein sequence ID" value="RUL89735.1"/>
    <property type="molecule type" value="Genomic_DNA"/>
</dbReference>
<keyword evidence="3" id="KW-1185">Reference proteome</keyword>
<gene>
    <name evidence="2" type="ORF">TsocGM_00800</name>
</gene>
<dbReference type="PANTHER" id="PTHR31302:SF22">
    <property type="entry name" value="PHOSPHOESTERASE"/>
    <property type="match status" value="1"/>
</dbReference>
<proteinExistence type="predicted"/>
<dbReference type="SUPFAM" id="SSF56300">
    <property type="entry name" value="Metallo-dependent phosphatases"/>
    <property type="match status" value="1"/>
</dbReference>
<feature type="domain" description="Calcineurin-like phosphoesterase" evidence="1">
    <location>
        <begin position="1"/>
        <end position="199"/>
    </location>
</feature>
<dbReference type="InterPro" id="IPR029052">
    <property type="entry name" value="Metallo-depent_PP-like"/>
</dbReference>
<dbReference type="Pfam" id="PF00149">
    <property type="entry name" value="Metallophos"/>
    <property type="match status" value="1"/>
</dbReference>
<accession>A0A432MS07</accession>
<evidence type="ECO:0000259" key="1">
    <source>
        <dbReference type="Pfam" id="PF00149"/>
    </source>
</evidence>
<dbReference type="AlphaFoldDB" id="A0A432MS07"/>
<organism evidence="2 3">
    <name type="scientific">Tautonia sociabilis</name>
    <dbReference type="NCBI Taxonomy" id="2080755"/>
    <lineage>
        <taxon>Bacteria</taxon>
        <taxon>Pseudomonadati</taxon>
        <taxon>Planctomycetota</taxon>
        <taxon>Planctomycetia</taxon>
        <taxon>Isosphaerales</taxon>
        <taxon>Isosphaeraceae</taxon>
        <taxon>Tautonia</taxon>
    </lineage>
</organism>
<dbReference type="OrthoDB" id="8610138at2"/>
<dbReference type="InterPro" id="IPR004843">
    <property type="entry name" value="Calcineurin-like_PHP"/>
</dbReference>
<reference evidence="2 3" key="1">
    <citation type="submission" date="2018-12" db="EMBL/GenBank/DDBJ databases">
        <authorList>
            <person name="Toschakov S.V."/>
        </authorList>
    </citation>
    <scope>NUCLEOTIDE SEQUENCE [LARGE SCALE GENOMIC DNA]</scope>
    <source>
        <strain evidence="2 3">GM2012</strain>
    </source>
</reference>
<dbReference type="PANTHER" id="PTHR31302">
    <property type="entry name" value="TRANSMEMBRANE PROTEIN WITH METALLOPHOSPHOESTERASE DOMAIN-RELATED"/>
    <property type="match status" value="1"/>
</dbReference>